<dbReference type="GO" id="GO:0061630">
    <property type="term" value="F:ubiquitin protein ligase activity"/>
    <property type="evidence" value="ECO:0007669"/>
    <property type="project" value="TreeGrafter"/>
</dbReference>
<dbReference type="Gene3D" id="3.30.40.10">
    <property type="entry name" value="Zinc/RING finger domain, C3HC4 (zinc finger)"/>
    <property type="match status" value="1"/>
</dbReference>
<feature type="region of interest" description="Disordered" evidence="5">
    <location>
        <begin position="318"/>
        <end position="342"/>
    </location>
</feature>
<dbReference type="InterPro" id="IPR005135">
    <property type="entry name" value="Endo/exonuclease/phosphatase"/>
</dbReference>
<dbReference type="Pfam" id="PF05495">
    <property type="entry name" value="zf-CHY"/>
    <property type="match status" value="1"/>
</dbReference>
<dbReference type="PROSITE" id="PS51266">
    <property type="entry name" value="ZF_CHY"/>
    <property type="match status" value="1"/>
</dbReference>
<dbReference type="Proteomes" id="UP001172101">
    <property type="component" value="Unassembled WGS sequence"/>
</dbReference>
<evidence type="ECO:0000313" key="10">
    <source>
        <dbReference type="Proteomes" id="UP001172101"/>
    </source>
</evidence>
<proteinExistence type="predicted"/>
<evidence type="ECO:0000256" key="1">
    <source>
        <dbReference type="ARBA" id="ARBA00022723"/>
    </source>
</evidence>
<evidence type="ECO:0000256" key="3">
    <source>
        <dbReference type="ARBA" id="ARBA00022833"/>
    </source>
</evidence>
<evidence type="ECO:0000256" key="5">
    <source>
        <dbReference type="SAM" id="MobiDB-lite"/>
    </source>
</evidence>
<name>A0AA40AWD5_9PEZI</name>
<dbReference type="Pfam" id="PF03372">
    <property type="entry name" value="Exo_endo_phos"/>
    <property type="match status" value="1"/>
</dbReference>
<dbReference type="InterPro" id="IPR037274">
    <property type="entry name" value="Znf_CHY_sf"/>
</dbReference>
<dbReference type="PANTHER" id="PTHR21319:SF0">
    <property type="entry name" value="AND RING FINGER DOMAIN PROTEIN, PUTATIVE (AFU_ORTHOLOGUE AFUA_1G08900)-RELATED"/>
    <property type="match status" value="1"/>
</dbReference>
<feature type="compositionally biased region" description="Low complexity" evidence="5">
    <location>
        <begin position="850"/>
        <end position="866"/>
    </location>
</feature>
<feature type="compositionally biased region" description="Low complexity" evidence="5">
    <location>
        <begin position="404"/>
        <end position="413"/>
    </location>
</feature>
<dbReference type="SUPFAM" id="SSF57850">
    <property type="entry name" value="RING/U-box"/>
    <property type="match status" value="1"/>
</dbReference>
<evidence type="ECO:0008006" key="11">
    <source>
        <dbReference type="Google" id="ProtNLM"/>
    </source>
</evidence>
<feature type="domain" description="CTCHY-type" evidence="8">
    <location>
        <begin position="642"/>
        <end position="706"/>
    </location>
</feature>
<dbReference type="GO" id="GO:0016567">
    <property type="term" value="P:protein ubiquitination"/>
    <property type="evidence" value="ECO:0007669"/>
    <property type="project" value="TreeGrafter"/>
</dbReference>
<dbReference type="InterPro" id="IPR039512">
    <property type="entry name" value="RCHY1_zinc-ribbon"/>
</dbReference>
<keyword evidence="2 4" id="KW-0863">Zinc-finger</keyword>
<dbReference type="CDD" id="cd09080">
    <property type="entry name" value="TDP2"/>
    <property type="match status" value="1"/>
</dbReference>
<dbReference type="SUPFAM" id="SSF161245">
    <property type="entry name" value="Zinc hairpin stack"/>
    <property type="match status" value="1"/>
</dbReference>
<evidence type="ECO:0000259" key="6">
    <source>
        <dbReference type="PROSITE" id="PS50089"/>
    </source>
</evidence>
<protein>
    <recommendedName>
        <fullName evidence="11">RING finger protein</fullName>
    </recommendedName>
</protein>
<dbReference type="Gene3D" id="3.60.10.10">
    <property type="entry name" value="Endonuclease/exonuclease/phosphatase"/>
    <property type="match status" value="1"/>
</dbReference>
<dbReference type="InterPro" id="IPR013083">
    <property type="entry name" value="Znf_RING/FYVE/PHD"/>
</dbReference>
<reference evidence="9" key="1">
    <citation type="submission" date="2023-06" db="EMBL/GenBank/DDBJ databases">
        <title>Genome-scale phylogeny and comparative genomics of the fungal order Sordariales.</title>
        <authorList>
            <consortium name="Lawrence Berkeley National Laboratory"/>
            <person name="Hensen N."/>
            <person name="Bonometti L."/>
            <person name="Westerberg I."/>
            <person name="Brannstrom I.O."/>
            <person name="Guillou S."/>
            <person name="Cros-Aarteil S."/>
            <person name="Calhoun S."/>
            <person name="Haridas S."/>
            <person name="Kuo A."/>
            <person name="Mondo S."/>
            <person name="Pangilinan J."/>
            <person name="Riley R."/>
            <person name="LaButti K."/>
            <person name="Andreopoulos B."/>
            <person name="Lipzen A."/>
            <person name="Chen C."/>
            <person name="Yanf M."/>
            <person name="Daum C."/>
            <person name="Ng V."/>
            <person name="Clum A."/>
            <person name="Steindorff A."/>
            <person name="Ohm R."/>
            <person name="Martin F."/>
            <person name="Silar P."/>
            <person name="Natvig D."/>
            <person name="Lalanne C."/>
            <person name="Gautier V."/>
            <person name="Ament-velasquez S.L."/>
            <person name="Kruys A."/>
            <person name="Hutchinson M.I."/>
            <person name="Powell A.J."/>
            <person name="Barry K."/>
            <person name="Miller A.N."/>
            <person name="Grigoriev I.V."/>
            <person name="Debuchy R."/>
            <person name="Gladieux P."/>
            <person name="Thoren M.H."/>
            <person name="Johannesson H."/>
        </authorList>
    </citation>
    <scope>NUCLEOTIDE SEQUENCE</scope>
    <source>
        <strain evidence="9">SMH2392-1A</strain>
    </source>
</reference>
<dbReference type="GO" id="GO:0006511">
    <property type="term" value="P:ubiquitin-dependent protein catabolic process"/>
    <property type="evidence" value="ECO:0007669"/>
    <property type="project" value="TreeGrafter"/>
</dbReference>
<dbReference type="CDD" id="cd16464">
    <property type="entry name" value="RING-H2_Pirh2-like"/>
    <property type="match status" value="1"/>
</dbReference>
<keyword evidence="1" id="KW-0479">Metal-binding</keyword>
<feature type="region of interest" description="Disordered" evidence="5">
    <location>
        <begin position="835"/>
        <end position="993"/>
    </location>
</feature>
<dbReference type="SUPFAM" id="SSF161219">
    <property type="entry name" value="CHY zinc finger-like"/>
    <property type="match status" value="1"/>
</dbReference>
<dbReference type="InterPro" id="IPR037275">
    <property type="entry name" value="Znf_CTCHY_sf"/>
</dbReference>
<dbReference type="PROSITE" id="PS50089">
    <property type="entry name" value="ZF_RING_2"/>
    <property type="match status" value="1"/>
</dbReference>
<dbReference type="PANTHER" id="PTHR21319">
    <property type="entry name" value="RING FINGER AND CHY ZINC FINGER DOMAIN-CONTAINING PROTEIN 1"/>
    <property type="match status" value="1"/>
</dbReference>
<comment type="caution">
    <text evidence="9">The sequence shown here is derived from an EMBL/GenBank/DDBJ whole genome shotgun (WGS) entry which is preliminary data.</text>
</comment>
<dbReference type="InterPro" id="IPR017921">
    <property type="entry name" value="Znf_CTCHY"/>
</dbReference>
<feature type="domain" description="RING-type" evidence="6">
    <location>
        <begin position="686"/>
        <end position="739"/>
    </location>
</feature>
<dbReference type="Gene3D" id="2.20.28.10">
    <property type="match status" value="1"/>
</dbReference>
<dbReference type="GeneID" id="85327084"/>
<dbReference type="InterPro" id="IPR008913">
    <property type="entry name" value="Znf_CHY"/>
</dbReference>
<gene>
    <name evidence="9" type="ORF">B0T26DRAFT_740172</name>
</gene>
<organism evidence="9 10">
    <name type="scientific">Lasiosphaeria miniovina</name>
    <dbReference type="NCBI Taxonomy" id="1954250"/>
    <lineage>
        <taxon>Eukaryota</taxon>
        <taxon>Fungi</taxon>
        <taxon>Dikarya</taxon>
        <taxon>Ascomycota</taxon>
        <taxon>Pezizomycotina</taxon>
        <taxon>Sordariomycetes</taxon>
        <taxon>Sordariomycetidae</taxon>
        <taxon>Sordariales</taxon>
        <taxon>Lasiosphaeriaceae</taxon>
        <taxon>Lasiosphaeria</taxon>
    </lineage>
</organism>
<evidence type="ECO:0000259" key="7">
    <source>
        <dbReference type="PROSITE" id="PS51266"/>
    </source>
</evidence>
<dbReference type="PROSITE" id="PS51270">
    <property type="entry name" value="ZF_CTCHY"/>
    <property type="match status" value="1"/>
</dbReference>
<accession>A0AA40AWD5</accession>
<feature type="region of interest" description="Disordered" evidence="5">
    <location>
        <begin position="1"/>
        <end position="51"/>
    </location>
</feature>
<evidence type="ECO:0000256" key="2">
    <source>
        <dbReference type="ARBA" id="ARBA00022771"/>
    </source>
</evidence>
<feature type="domain" description="CHY-type" evidence="7">
    <location>
        <begin position="573"/>
        <end position="640"/>
    </location>
</feature>
<feature type="compositionally biased region" description="Acidic residues" evidence="5">
    <location>
        <begin position="916"/>
        <end position="928"/>
    </location>
</feature>
<dbReference type="GO" id="GO:0008270">
    <property type="term" value="F:zinc ion binding"/>
    <property type="evidence" value="ECO:0007669"/>
    <property type="project" value="UniProtKB-KW"/>
</dbReference>
<feature type="compositionally biased region" description="Basic and acidic residues" evidence="5">
    <location>
        <begin position="906"/>
        <end position="915"/>
    </location>
</feature>
<evidence type="ECO:0000313" key="9">
    <source>
        <dbReference type="EMBL" id="KAK0723136.1"/>
    </source>
</evidence>
<feature type="region of interest" description="Disordered" evidence="5">
    <location>
        <begin position="374"/>
        <end position="413"/>
    </location>
</feature>
<feature type="compositionally biased region" description="Acidic residues" evidence="5">
    <location>
        <begin position="959"/>
        <end position="986"/>
    </location>
</feature>
<dbReference type="GO" id="GO:0005634">
    <property type="term" value="C:nucleus"/>
    <property type="evidence" value="ECO:0007669"/>
    <property type="project" value="TreeGrafter"/>
</dbReference>
<dbReference type="InterPro" id="IPR001841">
    <property type="entry name" value="Znf_RING"/>
</dbReference>
<dbReference type="SUPFAM" id="SSF56219">
    <property type="entry name" value="DNase I-like"/>
    <property type="match status" value="1"/>
</dbReference>
<sequence length="993" mass="109059">MFSSGTTKTPWRRTERDPEAQPLFAYVDDAWKPAESETESESESEKPPPDSFATIAWNIDFMRILDEQRMKAALKYVHGLVEGSGGKPTVVMFNEMVDTDLQQIQDQPWIQQGYNITDLTPEYWESDRYGTCILVPKSMPVTSVFRVHYKETAFQRDALFVDIDLPGKRTLRIGTTHLESLEAKPPIRPFQMARAASFMHKAYASVLGGDMNAHQPFDKTLHLENKLKDTYLETGGEEGAESGMTWGQMGGRRPRARFGLSRLDKLLFCGGIEAKRFETFGIDVEVEDEADRKEIMEEDGLEKGWARRLSAGFAAEDRPPAPALQQQHHRTRSAQDPRPAFEGAIQEGGEDARIPDWALSESGLAAVAIRPLAQPAPTPAPDHSQPERDIAPEPGQDGFGPGQGASVAGPGAGTAAAAQLAPALASNVTPASPPRTPVWINEALRSSTPLPEDDGMGILRARIRAVQSMDISQSLKARLVHQILLEGYAKSQLSPDAGPLLKSESPTRRGVSAHDLAESTNPLQALKFWNPLGDGSGPLDLPLSEEDVRPTYAPPMPVDDLTGRVGAPRLEDHGHPVLGCEHYRRNVKLQCAACERWYTCRFCHDAAQDHALPRKETKNMLCMLCGCAQRASDTCIRCGESAAYYYCSICKLWNDDPNKSIYHCNDCGLCRVGQGLGKDFFHCKKCVACISMTGLHKCIERSYMFNSPKPVVFMQCGHSIHRRCFDEHMKTSYKCPLCNKSCVNMEYQFHNLDMAIVTQPMPPEYRDTRAIISCNDCSAKSQTAFHWLGLKCSTCNSYNTVQLQLLNLPGAAASDTPVGTQPAPPVEMLSLGRDMRRAGSQRETTPGPSSPASSSPAPVSSPSSPSRHYLVRLLSRGPAPSASPEPPDTRAARAFPGGAPLGAVSGDHRRAGHDSADDDDDDEDDEYNDVMLNFWGRDDHRNITSAESANGGEGRDGGDDGEEESSSEDDNCDDDDDDDDEEEDDPIVLLGHR</sequence>
<dbReference type="EMBL" id="JAUIRO010000003">
    <property type="protein sequence ID" value="KAK0723136.1"/>
    <property type="molecule type" value="Genomic_DNA"/>
</dbReference>
<keyword evidence="10" id="KW-1185">Reference proteome</keyword>
<dbReference type="RefSeq" id="XP_060299060.1">
    <property type="nucleotide sequence ID" value="XM_060443814.1"/>
</dbReference>
<dbReference type="InterPro" id="IPR036691">
    <property type="entry name" value="Endo/exonu/phosph_ase_sf"/>
</dbReference>
<dbReference type="Pfam" id="PF14599">
    <property type="entry name" value="zinc_ribbon_6"/>
    <property type="match status" value="1"/>
</dbReference>
<dbReference type="AlphaFoldDB" id="A0AA40AWD5"/>
<keyword evidence="3" id="KW-0862">Zinc</keyword>
<evidence type="ECO:0000256" key="4">
    <source>
        <dbReference type="PROSITE-ProRule" id="PRU00601"/>
    </source>
</evidence>
<evidence type="ECO:0000259" key="8">
    <source>
        <dbReference type="PROSITE" id="PS51270"/>
    </source>
</evidence>